<evidence type="ECO:0000259" key="3">
    <source>
        <dbReference type="PROSITE" id="PS51186"/>
    </source>
</evidence>
<evidence type="ECO:0000256" key="2">
    <source>
        <dbReference type="ARBA" id="ARBA00023315"/>
    </source>
</evidence>
<evidence type="ECO:0000313" key="4">
    <source>
        <dbReference type="EMBL" id="MBB6694962.1"/>
    </source>
</evidence>
<dbReference type="EMBL" id="JACJVR010000110">
    <property type="protein sequence ID" value="MBB6694962.1"/>
    <property type="molecule type" value="Genomic_DNA"/>
</dbReference>
<name>A0A841U5R1_9BACL</name>
<dbReference type="GO" id="GO:0016747">
    <property type="term" value="F:acyltransferase activity, transferring groups other than amino-acyl groups"/>
    <property type="evidence" value="ECO:0007669"/>
    <property type="project" value="InterPro"/>
</dbReference>
<gene>
    <name evidence="4" type="ORF">H7B90_26560</name>
</gene>
<reference evidence="4 5" key="1">
    <citation type="submission" date="2020-08" db="EMBL/GenBank/DDBJ databases">
        <title>Cohnella phylogeny.</title>
        <authorList>
            <person name="Dunlap C."/>
        </authorList>
    </citation>
    <scope>NUCLEOTIDE SEQUENCE [LARGE SCALE GENOMIC DNA]</scope>
    <source>
        <strain evidence="4 5">DSM 25239</strain>
    </source>
</reference>
<dbReference type="Proteomes" id="UP000553776">
    <property type="component" value="Unassembled WGS sequence"/>
</dbReference>
<dbReference type="Pfam" id="PF00583">
    <property type="entry name" value="Acetyltransf_1"/>
    <property type="match status" value="1"/>
</dbReference>
<dbReference type="SUPFAM" id="SSF55729">
    <property type="entry name" value="Acyl-CoA N-acyltransferases (Nat)"/>
    <property type="match status" value="1"/>
</dbReference>
<organism evidence="4 5">
    <name type="scientific">Cohnella xylanilytica</name>
    <dbReference type="NCBI Taxonomy" id="557555"/>
    <lineage>
        <taxon>Bacteria</taxon>
        <taxon>Bacillati</taxon>
        <taxon>Bacillota</taxon>
        <taxon>Bacilli</taxon>
        <taxon>Bacillales</taxon>
        <taxon>Paenibacillaceae</taxon>
        <taxon>Cohnella</taxon>
    </lineage>
</organism>
<evidence type="ECO:0000313" key="5">
    <source>
        <dbReference type="Proteomes" id="UP000553776"/>
    </source>
</evidence>
<feature type="domain" description="N-acetyltransferase" evidence="3">
    <location>
        <begin position="15"/>
        <end position="181"/>
    </location>
</feature>
<dbReference type="InterPro" id="IPR016181">
    <property type="entry name" value="Acyl_CoA_acyltransferase"/>
</dbReference>
<sequence>MSDYEIVQKRIVADLTSAQAVPGDIPQVTELLVGVAKWLQSRGSTQWQGLLYGEDSHQTPEAIRRGNVFLFKNGGEVAGMVMLLREPSEWDRELWGDEGHESSIYLHRLAVNRAYSGQGLGEAILGWAESGIRFPGKERIRLDCIASNPVLNSFYRKMGYAYAGAAVNPHGEFSKYERRLP</sequence>
<dbReference type="AlphaFoldDB" id="A0A841U5R1"/>
<keyword evidence="5" id="KW-1185">Reference proteome</keyword>
<keyword evidence="2" id="KW-0012">Acyltransferase</keyword>
<accession>A0A841U5R1</accession>
<proteinExistence type="predicted"/>
<keyword evidence="1 4" id="KW-0808">Transferase</keyword>
<dbReference type="InterPro" id="IPR050832">
    <property type="entry name" value="Bact_Acetyltransf"/>
</dbReference>
<dbReference type="PROSITE" id="PS51186">
    <property type="entry name" value="GNAT"/>
    <property type="match status" value="1"/>
</dbReference>
<evidence type="ECO:0000256" key="1">
    <source>
        <dbReference type="ARBA" id="ARBA00022679"/>
    </source>
</evidence>
<dbReference type="PANTHER" id="PTHR43877">
    <property type="entry name" value="AMINOALKYLPHOSPHONATE N-ACETYLTRANSFERASE-RELATED-RELATED"/>
    <property type="match status" value="1"/>
</dbReference>
<comment type="caution">
    <text evidence="4">The sequence shown here is derived from an EMBL/GenBank/DDBJ whole genome shotgun (WGS) entry which is preliminary data.</text>
</comment>
<dbReference type="CDD" id="cd04301">
    <property type="entry name" value="NAT_SF"/>
    <property type="match status" value="1"/>
</dbReference>
<dbReference type="InterPro" id="IPR000182">
    <property type="entry name" value="GNAT_dom"/>
</dbReference>
<dbReference type="Gene3D" id="3.40.630.30">
    <property type="match status" value="1"/>
</dbReference>
<protein>
    <submittedName>
        <fullName evidence="4">GNAT family N-acetyltransferase</fullName>
    </submittedName>
</protein>
<dbReference type="RefSeq" id="WP_185138923.1">
    <property type="nucleotide sequence ID" value="NZ_BORM01000018.1"/>
</dbReference>